<feature type="DNA-binding region" description="H-T-H motif" evidence="6">
    <location>
        <begin position="44"/>
        <end position="63"/>
    </location>
</feature>
<dbReference type="GO" id="GO:0003700">
    <property type="term" value="F:DNA-binding transcription factor activity"/>
    <property type="evidence" value="ECO:0007669"/>
    <property type="project" value="TreeGrafter"/>
</dbReference>
<evidence type="ECO:0000313" key="8">
    <source>
        <dbReference type="EMBL" id="SAI71934.1"/>
    </source>
</evidence>
<evidence type="ECO:0000256" key="2">
    <source>
        <dbReference type="ARBA" id="ARBA00023015"/>
    </source>
</evidence>
<organism evidence="8 9">
    <name type="scientific">Bordetella trematum</name>
    <dbReference type="NCBI Taxonomy" id="123899"/>
    <lineage>
        <taxon>Bacteria</taxon>
        <taxon>Pseudomonadati</taxon>
        <taxon>Pseudomonadota</taxon>
        <taxon>Betaproteobacteria</taxon>
        <taxon>Burkholderiales</taxon>
        <taxon>Alcaligenaceae</taxon>
        <taxon>Bordetella</taxon>
    </lineage>
</organism>
<dbReference type="Pfam" id="PF17932">
    <property type="entry name" value="TetR_C_24"/>
    <property type="match status" value="1"/>
</dbReference>
<dbReference type="InterPro" id="IPR041490">
    <property type="entry name" value="KstR2_TetR_C"/>
</dbReference>
<accession>A0A157SNS5</accession>
<dbReference type="InterPro" id="IPR009057">
    <property type="entry name" value="Homeodomain-like_sf"/>
</dbReference>
<dbReference type="GeneID" id="56589776"/>
<dbReference type="InterPro" id="IPR050109">
    <property type="entry name" value="HTH-type_TetR-like_transc_reg"/>
</dbReference>
<evidence type="ECO:0000256" key="6">
    <source>
        <dbReference type="PROSITE-ProRule" id="PRU00335"/>
    </source>
</evidence>
<evidence type="ECO:0000256" key="3">
    <source>
        <dbReference type="ARBA" id="ARBA00023054"/>
    </source>
</evidence>
<reference evidence="8 9" key="1">
    <citation type="submission" date="2016-04" db="EMBL/GenBank/DDBJ databases">
        <authorList>
            <consortium name="Pathogen Informatics"/>
        </authorList>
    </citation>
    <scope>NUCLEOTIDE SEQUENCE [LARGE SCALE GENOMIC DNA]</scope>
    <source>
        <strain evidence="8 9">H044680328</strain>
    </source>
</reference>
<feature type="domain" description="HTH tetR-type" evidence="7">
    <location>
        <begin position="21"/>
        <end position="81"/>
    </location>
</feature>
<dbReference type="SUPFAM" id="SSF46689">
    <property type="entry name" value="Homeodomain-like"/>
    <property type="match status" value="1"/>
</dbReference>
<dbReference type="PROSITE" id="PS01081">
    <property type="entry name" value="HTH_TETR_1"/>
    <property type="match status" value="1"/>
</dbReference>
<keyword evidence="1" id="KW-0678">Repressor</keyword>
<evidence type="ECO:0000313" key="9">
    <source>
        <dbReference type="Proteomes" id="UP000076825"/>
    </source>
</evidence>
<dbReference type="eggNOG" id="COG1309">
    <property type="taxonomic scope" value="Bacteria"/>
</dbReference>
<proteinExistence type="predicted"/>
<dbReference type="EMBL" id="LT546645">
    <property type="protein sequence ID" value="SAI71934.1"/>
    <property type="molecule type" value="Genomic_DNA"/>
</dbReference>
<dbReference type="InterPro" id="IPR036271">
    <property type="entry name" value="Tet_transcr_reg_TetR-rel_C_sf"/>
</dbReference>
<sequence length="208" mass="22562">MKSPPPATSPTAKGPRTKPAEVRLDELMNAAEALFLAHGVEATTINDIVARCQVAKGTFYHYFASKTDILDALARRYTGQFLQRLEDAVNACAPQDWSARLRAWVHANVATYLETHATHDIVYANHHHHNRLNADRNAILAQLQAIIAGGMAAGVWQPADARVAALLIYSGVHGATDELICDPQIDARRFADAVADACLNMLSPATSI</sequence>
<dbReference type="KEGG" id="btrm:SAMEA390648702974"/>
<name>A0A157SNS5_9BORD</name>
<dbReference type="Gene3D" id="1.10.357.10">
    <property type="entry name" value="Tetracycline Repressor, domain 2"/>
    <property type="match status" value="1"/>
</dbReference>
<protein>
    <submittedName>
        <fullName evidence="8">TetR family transcriptional regulator</fullName>
    </submittedName>
</protein>
<dbReference type="PROSITE" id="PS50977">
    <property type="entry name" value="HTH_TETR_2"/>
    <property type="match status" value="1"/>
</dbReference>
<keyword evidence="9" id="KW-1185">Reference proteome</keyword>
<dbReference type="Proteomes" id="UP000076825">
    <property type="component" value="Chromosome 1"/>
</dbReference>
<gene>
    <name evidence="8" type="primary">fadR_2</name>
    <name evidence="8" type="ORF">SAMEA3906487_02974</name>
</gene>
<dbReference type="OrthoDB" id="9809772at2"/>
<dbReference type="STRING" id="123899.SAMEA3906487_02974"/>
<dbReference type="GO" id="GO:0000976">
    <property type="term" value="F:transcription cis-regulatory region binding"/>
    <property type="evidence" value="ECO:0007669"/>
    <property type="project" value="TreeGrafter"/>
</dbReference>
<evidence type="ECO:0000256" key="5">
    <source>
        <dbReference type="ARBA" id="ARBA00023163"/>
    </source>
</evidence>
<dbReference type="PANTHER" id="PTHR30055:SF183">
    <property type="entry name" value="NUCLEOID OCCLUSION FACTOR SLMA"/>
    <property type="match status" value="1"/>
</dbReference>
<evidence type="ECO:0000256" key="1">
    <source>
        <dbReference type="ARBA" id="ARBA00022491"/>
    </source>
</evidence>
<dbReference type="PRINTS" id="PR00455">
    <property type="entry name" value="HTHTETR"/>
</dbReference>
<dbReference type="SUPFAM" id="SSF48498">
    <property type="entry name" value="Tetracyclin repressor-like, C-terminal domain"/>
    <property type="match status" value="1"/>
</dbReference>
<keyword evidence="5" id="KW-0804">Transcription</keyword>
<dbReference type="InterPro" id="IPR001647">
    <property type="entry name" value="HTH_TetR"/>
</dbReference>
<keyword evidence="3" id="KW-0175">Coiled coil</keyword>
<dbReference type="PANTHER" id="PTHR30055">
    <property type="entry name" value="HTH-TYPE TRANSCRIPTIONAL REGULATOR RUTR"/>
    <property type="match status" value="1"/>
</dbReference>
<dbReference type="PATRIC" id="fig|123899.6.peg.2965"/>
<dbReference type="InterPro" id="IPR023772">
    <property type="entry name" value="DNA-bd_HTH_TetR-type_CS"/>
</dbReference>
<evidence type="ECO:0000256" key="4">
    <source>
        <dbReference type="ARBA" id="ARBA00023125"/>
    </source>
</evidence>
<dbReference type="Gene3D" id="1.10.10.60">
    <property type="entry name" value="Homeodomain-like"/>
    <property type="match status" value="1"/>
</dbReference>
<keyword evidence="2" id="KW-0805">Transcription regulation</keyword>
<keyword evidence="4 6" id="KW-0238">DNA-binding</keyword>
<dbReference type="RefSeq" id="WP_033534049.1">
    <property type="nucleotide sequence ID" value="NZ_CP016340.1"/>
</dbReference>
<evidence type="ECO:0000259" key="7">
    <source>
        <dbReference type="PROSITE" id="PS50977"/>
    </source>
</evidence>
<dbReference type="Pfam" id="PF00440">
    <property type="entry name" value="TetR_N"/>
    <property type="match status" value="1"/>
</dbReference>
<dbReference type="AlphaFoldDB" id="A0A157SNS5"/>